<evidence type="ECO:0000313" key="4">
    <source>
        <dbReference type="Proteomes" id="UP000198981"/>
    </source>
</evidence>
<dbReference type="EMBL" id="FMUH01000001">
    <property type="protein sequence ID" value="SCX40491.1"/>
    <property type="molecule type" value="Genomic_DNA"/>
</dbReference>
<dbReference type="RefSeq" id="WP_092800092.1">
    <property type="nucleotide sequence ID" value="NZ_FMUH01000001.1"/>
</dbReference>
<organism evidence="3 4">
    <name type="scientific">Klenkia marina</name>
    <dbReference type="NCBI Taxonomy" id="1960309"/>
    <lineage>
        <taxon>Bacteria</taxon>
        <taxon>Bacillati</taxon>
        <taxon>Actinomycetota</taxon>
        <taxon>Actinomycetes</taxon>
        <taxon>Geodermatophilales</taxon>
        <taxon>Geodermatophilaceae</taxon>
        <taxon>Klenkia</taxon>
    </lineage>
</organism>
<evidence type="ECO:0008006" key="5">
    <source>
        <dbReference type="Google" id="ProtNLM"/>
    </source>
</evidence>
<dbReference type="AlphaFoldDB" id="A0A1G4XH19"/>
<gene>
    <name evidence="3" type="ORF">SAMN03159343_0976</name>
</gene>
<accession>A0A1G4XH19</accession>
<feature type="chain" id="PRO_5011483071" description="MYXO-CTERM domain-containing protein" evidence="2">
    <location>
        <begin position="26"/>
        <end position="145"/>
    </location>
</feature>
<protein>
    <recommendedName>
        <fullName evidence="5">MYXO-CTERM domain-containing protein</fullName>
    </recommendedName>
</protein>
<evidence type="ECO:0000256" key="2">
    <source>
        <dbReference type="SAM" id="SignalP"/>
    </source>
</evidence>
<evidence type="ECO:0000313" key="3">
    <source>
        <dbReference type="EMBL" id="SCX40491.1"/>
    </source>
</evidence>
<dbReference type="Proteomes" id="UP000198981">
    <property type="component" value="Unassembled WGS sequence"/>
</dbReference>
<keyword evidence="2" id="KW-0732">Signal</keyword>
<name>A0A1G4XH19_9ACTN</name>
<keyword evidence="1" id="KW-1133">Transmembrane helix</keyword>
<evidence type="ECO:0000256" key="1">
    <source>
        <dbReference type="SAM" id="Phobius"/>
    </source>
</evidence>
<keyword evidence="1" id="KW-0812">Transmembrane</keyword>
<feature type="transmembrane region" description="Helical" evidence="1">
    <location>
        <begin position="82"/>
        <end position="106"/>
    </location>
</feature>
<reference evidence="4" key="1">
    <citation type="submission" date="2016-10" db="EMBL/GenBank/DDBJ databases">
        <authorList>
            <person name="Varghese N."/>
            <person name="Submissions S."/>
        </authorList>
    </citation>
    <scope>NUCLEOTIDE SEQUENCE [LARGE SCALE GENOMIC DNA]</scope>
    <source>
        <strain evidence="4">DSM 45722</strain>
    </source>
</reference>
<keyword evidence="4" id="KW-1185">Reference proteome</keyword>
<proteinExistence type="predicted"/>
<keyword evidence="1" id="KW-0472">Membrane</keyword>
<feature type="signal peptide" evidence="2">
    <location>
        <begin position="1"/>
        <end position="25"/>
    </location>
</feature>
<sequence length="145" mass="14829">MRARLGWALLLLAAVFAVHGLQCMAAEPTADASPKHGVVAMQMALADGHASPEGAEAAPHVVPSAHAASGDVPAGHSAAMHALMVCLAVLAGGIGVALAALAAWLARGRARSMTRRATTAVRAVLDRHRPSLPAPEFARLCVLRI</sequence>